<reference evidence="1 2" key="1">
    <citation type="submission" date="2019-03" db="EMBL/GenBank/DDBJ databases">
        <title>Flavobacterium LB-D12 sp. nov., isolated from arctic soil.</title>
        <authorList>
            <person name="Chaudhary D.K."/>
        </authorList>
    </citation>
    <scope>NUCLEOTIDE SEQUENCE [LARGE SCALE GENOMIC DNA]</scope>
    <source>
        <strain evidence="1 2">LB-D12</strain>
    </source>
</reference>
<gene>
    <name evidence="1" type="ORF">E0F91_14285</name>
</gene>
<dbReference type="EMBL" id="SMFN01000020">
    <property type="protein sequence ID" value="TDE01519.1"/>
    <property type="molecule type" value="Genomic_DNA"/>
</dbReference>
<accession>A0A4R5CME0</accession>
<evidence type="ECO:0000313" key="2">
    <source>
        <dbReference type="Proteomes" id="UP000294644"/>
    </source>
</evidence>
<dbReference type="RefSeq" id="WP_132067130.1">
    <property type="nucleotide sequence ID" value="NZ_SMFN01000020.1"/>
</dbReference>
<organism evidence="1 2">
    <name type="scientific">Flavobacterium sandaracinum</name>
    <dbReference type="NCBI Taxonomy" id="2541733"/>
    <lineage>
        <taxon>Bacteria</taxon>
        <taxon>Pseudomonadati</taxon>
        <taxon>Bacteroidota</taxon>
        <taxon>Flavobacteriia</taxon>
        <taxon>Flavobacteriales</taxon>
        <taxon>Flavobacteriaceae</taxon>
        <taxon>Flavobacterium</taxon>
    </lineage>
</organism>
<protein>
    <submittedName>
        <fullName evidence="1">Uncharacterized protein</fullName>
    </submittedName>
</protein>
<comment type="caution">
    <text evidence="1">The sequence shown here is derived from an EMBL/GenBank/DDBJ whole genome shotgun (WGS) entry which is preliminary data.</text>
</comment>
<dbReference type="OrthoDB" id="1365098at2"/>
<dbReference type="Proteomes" id="UP000294644">
    <property type="component" value="Unassembled WGS sequence"/>
</dbReference>
<keyword evidence="2" id="KW-1185">Reference proteome</keyword>
<evidence type="ECO:0000313" key="1">
    <source>
        <dbReference type="EMBL" id="TDE01519.1"/>
    </source>
</evidence>
<proteinExistence type="predicted"/>
<dbReference type="AlphaFoldDB" id="A0A4R5CME0"/>
<name>A0A4R5CME0_9FLAO</name>
<sequence>MAFEKVLLSKNLGEINSEIQQLEPKKNYFQNYVNRLSSVGIIATNTDLETLFENPKAYVTDKLTAGEDMKVGGLTLNKEKLFELIEKPEGTNEIIADIVKDQQDRSKREFYHWSVKRFEIIKGSVTITTETIDHINNRLSLFIDSENQQTAFTKLGQLAQLLNELNQLETKTGKIGDTTELSDLMFFKNATFELNPQAVKRFK</sequence>